<sequence length="193" mass="19854">MRTSRARKVIVAGAVVGALMAVTSPAIASASPTDRVSAPTPLPLSSLKDRSVAAKTVGLRNVKSGKYLQPTSNSTANGARVVQQPGNDQNSSQHWNMIQDGDLFSFENGRAGKNLGVDGASTQAGAAAIIANPSGDANQDWLIVPTSGDRGALQNRKSHLCLGISGASTTNGAQAAQFACDGSSNQQWQLIVL</sequence>
<dbReference type="AlphaFoldDB" id="A0A6G5RQN1"/>
<dbReference type="InterPro" id="IPR000772">
    <property type="entry name" value="Ricin_B_lectin"/>
</dbReference>
<dbReference type="Gene3D" id="2.80.10.50">
    <property type="match status" value="1"/>
</dbReference>
<dbReference type="CDD" id="cd00161">
    <property type="entry name" value="beta-trefoil_Ricin-like"/>
    <property type="match status" value="1"/>
</dbReference>
<dbReference type="Pfam" id="PF14200">
    <property type="entry name" value="RicinB_lectin_2"/>
    <property type="match status" value="2"/>
</dbReference>
<feature type="chain" id="PRO_5026068933" evidence="2">
    <location>
        <begin position="29"/>
        <end position="193"/>
    </location>
</feature>
<reference evidence="4 5" key="1">
    <citation type="submission" date="2017-06" db="EMBL/GenBank/DDBJ databases">
        <title>Complete Genome Sequence of Streptomyces hawaiiensis NRRL 15010 and insights into acyldepsipeptides biosynthesis.</title>
        <authorList>
            <person name="Mariita R.M."/>
            <person name="Sello J.K."/>
        </authorList>
    </citation>
    <scope>NUCLEOTIDE SEQUENCE [LARGE SCALE GENOMIC DNA]</scope>
    <source>
        <strain evidence="4 5">ATCC 12236</strain>
    </source>
</reference>
<feature type="region of interest" description="Disordered" evidence="1">
    <location>
        <begin position="64"/>
        <end position="94"/>
    </location>
</feature>
<evidence type="ECO:0000256" key="1">
    <source>
        <dbReference type="SAM" id="MobiDB-lite"/>
    </source>
</evidence>
<name>A0A6G5RQN1_9ACTN</name>
<dbReference type="Proteomes" id="UP000495940">
    <property type="component" value="Chromosome"/>
</dbReference>
<dbReference type="EMBL" id="CP021978">
    <property type="protein sequence ID" value="QCD60320.1"/>
    <property type="molecule type" value="Genomic_DNA"/>
</dbReference>
<feature type="compositionally biased region" description="Polar residues" evidence="1">
    <location>
        <begin position="84"/>
        <end position="94"/>
    </location>
</feature>
<keyword evidence="5" id="KW-1185">Reference proteome</keyword>
<dbReference type="PROSITE" id="PS50231">
    <property type="entry name" value="RICIN_B_LECTIN"/>
    <property type="match status" value="1"/>
</dbReference>
<evidence type="ECO:0000313" key="5">
    <source>
        <dbReference type="Proteomes" id="UP000495940"/>
    </source>
</evidence>
<dbReference type="SUPFAM" id="SSF50370">
    <property type="entry name" value="Ricin B-like lectins"/>
    <property type="match status" value="1"/>
</dbReference>
<dbReference type="KEGG" id="shaw:CEB94_40585"/>
<dbReference type="InterPro" id="IPR035992">
    <property type="entry name" value="Ricin_B-like_lectins"/>
</dbReference>
<evidence type="ECO:0000313" key="4">
    <source>
        <dbReference type="EMBL" id="QCD60320.1"/>
    </source>
</evidence>
<evidence type="ECO:0000256" key="2">
    <source>
        <dbReference type="SAM" id="SignalP"/>
    </source>
</evidence>
<evidence type="ECO:0000259" key="3">
    <source>
        <dbReference type="SMART" id="SM00458"/>
    </source>
</evidence>
<gene>
    <name evidence="4" type="ORF">CEB94_40585</name>
</gene>
<feature type="domain" description="Ricin B lectin" evidence="3">
    <location>
        <begin position="55"/>
        <end position="191"/>
    </location>
</feature>
<accession>A0A6G5RQN1</accession>
<dbReference type="SMART" id="SM00458">
    <property type="entry name" value="RICIN"/>
    <property type="match status" value="1"/>
</dbReference>
<protein>
    <submittedName>
        <fullName evidence="4">Alpha-glucosidase</fullName>
    </submittedName>
</protein>
<keyword evidence="2" id="KW-0732">Signal</keyword>
<proteinExistence type="predicted"/>
<dbReference type="RefSeq" id="WP_175436780.1">
    <property type="nucleotide sequence ID" value="NZ_CP021978.1"/>
</dbReference>
<feature type="signal peptide" evidence="2">
    <location>
        <begin position="1"/>
        <end position="28"/>
    </location>
</feature>
<organism evidence="4 5">
    <name type="scientific">Streptomyces hawaiiensis</name>
    <dbReference type="NCBI Taxonomy" id="67305"/>
    <lineage>
        <taxon>Bacteria</taxon>
        <taxon>Bacillati</taxon>
        <taxon>Actinomycetota</taxon>
        <taxon>Actinomycetes</taxon>
        <taxon>Kitasatosporales</taxon>
        <taxon>Streptomycetaceae</taxon>
        <taxon>Streptomyces</taxon>
    </lineage>
</organism>